<feature type="domain" description="DUF3344" evidence="2">
    <location>
        <begin position="241"/>
        <end position="510"/>
    </location>
</feature>
<dbReference type="Pfam" id="PF07705">
    <property type="entry name" value="CARDB"/>
    <property type="match status" value="1"/>
</dbReference>
<dbReference type="Gene3D" id="1.10.1330.10">
    <property type="entry name" value="Dockerin domain"/>
    <property type="match status" value="1"/>
</dbReference>
<dbReference type="Pfam" id="PF11824">
    <property type="entry name" value="DUF3344"/>
    <property type="match status" value="1"/>
</dbReference>
<dbReference type="InterPro" id="IPR021779">
    <property type="entry name" value="DUF3344"/>
</dbReference>
<proteinExistence type="predicted"/>
<dbReference type="Pfam" id="PF00404">
    <property type="entry name" value="Dockerin_1"/>
    <property type="match status" value="1"/>
</dbReference>
<dbReference type="GO" id="GO:0004553">
    <property type="term" value="F:hydrolase activity, hydrolyzing O-glycosyl compounds"/>
    <property type="evidence" value="ECO:0007669"/>
    <property type="project" value="InterPro"/>
</dbReference>
<dbReference type="InterPro" id="IPR002105">
    <property type="entry name" value="Dockerin_1_rpt"/>
</dbReference>
<protein>
    <recommendedName>
        <fullName evidence="5">CARDB domain-containing protein</fullName>
    </recommendedName>
</protein>
<dbReference type="Gene3D" id="2.60.40.10">
    <property type="entry name" value="Immunoglobulins"/>
    <property type="match status" value="1"/>
</dbReference>
<dbReference type="EMBL" id="CAJHIS010000006">
    <property type="protein sequence ID" value="CAD6492638.1"/>
    <property type="molecule type" value="Genomic_DNA"/>
</dbReference>
<dbReference type="SUPFAM" id="SSF63446">
    <property type="entry name" value="Type I dockerin domain"/>
    <property type="match status" value="1"/>
</dbReference>
<dbReference type="InterPro" id="IPR036439">
    <property type="entry name" value="Dockerin_dom_sf"/>
</dbReference>
<feature type="domain" description="CARDB" evidence="1">
    <location>
        <begin position="126"/>
        <end position="226"/>
    </location>
</feature>
<gene>
    <name evidence="3" type="ORF">EMLJLAPB_00339</name>
</gene>
<dbReference type="Proteomes" id="UP000634805">
    <property type="component" value="Unassembled WGS sequence"/>
</dbReference>
<evidence type="ECO:0008006" key="5">
    <source>
        <dbReference type="Google" id="ProtNLM"/>
    </source>
</evidence>
<dbReference type="CDD" id="cd14256">
    <property type="entry name" value="Dockerin_I"/>
    <property type="match status" value="1"/>
</dbReference>
<accession>A0A811TA15</accession>
<comment type="caution">
    <text evidence="3">The sequence shown here is derived from an EMBL/GenBank/DDBJ whole genome shotgun (WGS) entry which is preliminary data.</text>
</comment>
<name>A0A811TA15_9EURY</name>
<evidence type="ECO:0000313" key="3">
    <source>
        <dbReference type="EMBL" id="CAD6492638.1"/>
    </source>
</evidence>
<evidence type="ECO:0000259" key="2">
    <source>
        <dbReference type="Pfam" id="PF11824"/>
    </source>
</evidence>
<evidence type="ECO:0000259" key="1">
    <source>
        <dbReference type="Pfam" id="PF07705"/>
    </source>
</evidence>
<organism evidence="3 4">
    <name type="scientific">Candidatus Argoarchaeum ethanivorans</name>
    <dbReference type="NCBI Taxonomy" id="2608793"/>
    <lineage>
        <taxon>Archaea</taxon>
        <taxon>Methanobacteriati</taxon>
        <taxon>Methanobacteriota</taxon>
        <taxon>Stenosarchaea group</taxon>
        <taxon>Methanomicrobia</taxon>
        <taxon>Methanosarcinales</taxon>
        <taxon>Methanosarcinales incertae sedis</taxon>
        <taxon>GOM Arc I cluster</taxon>
        <taxon>Candidatus Argoarchaeum</taxon>
    </lineage>
</organism>
<dbReference type="InterPro" id="IPR011635">
    <property type="entry name" value="CARDB"/>
</dbReference>
<evidence type="ECO:0000313" key="4">
    <source>
        <dbReference type="Proteomes" id="UP000634805"/>
    </source>
</evidence>
<dbReference type="InterPro" id="IPR013783">
    <property type="entry name" value="Ig-like_fold"/>
</dbReference>
<dbReference type="AlphaFoldDB" id="A0A811TA15"/>
<sequence length="570" mass="61291">MNIYTRMLICLTVMAILIVPSFAQPTPFAIKGWVFYEGGNPCDDPMVNITNLDTSAKWQAETNASSSHYQIILISGTDLNATEILRFDVTGGTNTSVTNHTISVSEVNDGGIFNFNITLGPTSSDADLNVTGVTVNCGYLFGNESNEISATIKNNGSGNAGAFNVSFSVGGISEQVTVSSLAAGNSTTVSVTDPTIRNAGDSVPITVTADCNGEIVESNETNNVSSITKTVVNNGYKGKRYTGGTNMTTWKSYDLNGNLVYSAGDSYYLSSYSYPDWTTYNVSWTASDLPVSGTVIEARLYTMYTWDKKDVMSNNANLKFNDALQTVDKHYKDEKMYATSYPYGMLVYNVTDDFNATGNYANLTNSYPGGGNVSMRGMLLVAIYEDAGKQRRVIYINEEFDLLYGGSGKCTTPDEATDYAPIGGSIDAPNASCARLITIAPGADGSGSTGEGELIFNGHVWNDEWRDNEVHQIGISDRDVTLYLQSTDNLVGFQSNADWMEASNAFLVVTFGILGDVNQDSEITPADAVMVLEMAVRGEYSEAADVSEDGCVTSLDALMILQAVANNVTL</sequence>
<reference evidence="3" key="1">
    <citation type="submission" date="2020-10" db="EMBL/GenBank/DDBJ databases">
        <authorList>
            <person name="Hahn C.J."/>
            <person name="Laso-Perez R."/>
            <person name="Vulcano F."/>
            <person name="Vaziourakis K.-M."/>
            <person name="Stokke R."/>
            <person name="Steen I.H."/>
            <person name="Teske A."/>
            <person name="Boetius A."/>
            <person name="Liebeke M."/>
            <person name="Amann R."/>
            <person name="Knittel K."/>
        </authorList>
    </citation>
    <scope>NUCLEOTIDE SEQUENCE</scope>
    <source>
        <strain evidence="3">Gfbio:e3339647-f889-4370-9287-4fb5cb688e4c:AG392D22_GoMArc1</strain>
    </source>
</reference>
<dbReference type="GO" id="GO:0000272">
    <property type="term" value="P:polysaccharide catabolic process"/>
    <property type="evidence" value="ECO:0007669"/>
    <property type="project" value="InterPro"/>
</dbReference>